<proteinExistence type="inferred from homology"/>
<evidence type="ECO:0000313" key="7">
    <source>
        <dbReference type="EMBL" id="SFO58192.1"/>
    </source>
</evidence>
<keyword evidence="4" id="KW-0460">Magnesium</keyword>
<keyword evidence="3 5" id="KW-0378">Hydrolase</keyword>
<dbReference type="OrthoDB" id="9804442at2"/>
<dbReference type="PANTHER" id="PTHR43046:SF12">
    <property type="entry name" value="GDP-MANNOSE MANNOSYL HYDROLASE"/>
    <property type="match status" value="1"/>
</dbReference>
<evidence type="ECO:0000256" key="5">
    <source>
        <dbReference type="RuleBase" id="RU003476"/>
    </source>
</evidence>
<dbReference type="SUPFAM" id="SSF55811">
    <property type="entry name" value="Nudix"/>
    <property type="match status" value="1"/>
</dbReference>
<evidence type="ECO:0000313" key="8">
    <source>
        <dbReference type="Proteomes" id="UP000199137"/>
    </source>
</evidence>
<organism evidence="7 8">
    <name type="scientific">Amycolatopsis rubida</name>
    <dbReference type="NCBI Taxonomy" id="112413"/>
    <lineage>
        <taxon>Bacteria</taxon>
        <taxon>Bacillati</taxon>
        <taxon>Actinomycetota</taxon>
        <taxon>Actinomycetes</taxon>
        <taxon>Pseudonocardiales</taxon>
        <taxon>Pseudonocardiaceae</taxon>
        <taxon>Amycolatopsis</taxon>
    </lineage>
</organism>
<dbReference type="STRING" id="112413.SAMN05421854_102391"/>
<dbReference type="CDD" id="cd02883">
    <property type="entry name" value="NUDIX_Hydrolase"/>
    <property type="match status" value="1"/>
</dbReference>
<dbReference type="AlphaFoldDB" id="A0A1I5ICG5"/>
<gene>
    <name evidence="7" type="ORF">SAMN05421854_102391</name>
</gene>
<protein>
    <submittedName>
        <fullName evidence="7">8-oxo-dGTP diphosphatase</fullName>
    </submittedName>
</protein>
<evidence type="ECO:0000256" key="3">
    <source>
        <dbReference type="ARBA" id="ARBA00022801"/>
    </source>
</evidence>
<sequence>MNDKHLAYVLLPRGETVLLIRRAPGTFLGGHWEFPGGTVEPGEASETTAVREAAEETGLRVRLAGERARQSWPGRTGKPFTVHAAYYDAHPEFLGDLQLNPAEHDDHRWLTPADAAGLPLSDHVRQVLLG</sequence>
<reference evidence="7 8" key="1">
    <citation type="submission" date="2016-10" db="EMBL/GenBank/DDBJ databases">
        <authorList>
            <person name="de Groot N.N."/>
        </authorList>
    </citation>
    <scope>NUCLEOTIDE SEQUENCE [LARGE SCALE GENOMIC DNA]</scope>
    <source>
        <strain evidence="7 8">DSM 44637</strain>
    </source>
</reference>
<dbReference type="InterPro" id="IPR015797">
    <property type="entry name" value="NUDIX_hydrolase-like_dom_sf"/>
</dbReference>
<dbReference type="Proteomes" id="UP000199137">
    <property type="component" value="Unassembled WGS sequence"/>
</dbReference>
<dbReference type="InterPro" id="IPR000086">
    <property type="entry name" value="NUDIX_hydrolase_dom"/>
</dbReference>
<dbReference type="Pfam" id="PF00293">
    <property type="entry name" value="NUDIX"/>
    <property type="match status" value="1"/>
</dbReference>
<evidence type="ECO:0000256" key="1">
    <source>
        <dbReference type="ARBA" id="ARBA00001946"/>
    </source>
</evidence>
<dbReference type="PROSITE" id="PS00893">
    <property type="entry name" value="NUDIX_BOX"/>
    <property type="match status" value="1"/>
</dbReference>
<feature type="domain" description="Nudix hydrolase" evidence="6">
    <location>
        <begin position="1"/>
        <end position="130"/>
    </location>
</feature>
<dbReference type="EMBL" id="FOWC01000002">
    <property type="protein sequence ID" value="SFO58192.1"/>
    <property type="molecule type" value="Genomic_DNA"/>
</dbReference>
<dbReference type="Gene3D" id="3.90.79.10">
    <property type="entry name" value="Nucleoside Triphosphate Pyrophosphohydrolase"/>
    <property type="match status" value="1"/>
</dbReference>
<dbReference type="InterPro" id="IPR020476">
    <property type="entry name" value="Nudix_hydrolase"/>
</dbReference>
<evidence type="ECO:0000256" key="2">
    <source>
        <dbReference type="ARBA" id="ARBA00005582"/>
    </source>
</evidence>
<accession>A0A1I5ICG5</accession>
<dbReference type="PROSITE" id="PS51462">
    <property type="entry name" value="NUDIX"/>
    <property type="match status" value="1"/>
</dbReference>
<dbReference type="RefSeq" id="WP_093572993.1">
    <property type="nucleotide sequence ID" value="NZ_FOWC01000002.1"/>
</dbReference>
<evidence type="ECO:0000259" key="6">
    <source>
        <dbReference type="PROSITE" id="PS51462"/>
    </source>
</evidence>
<name>A0A1I5ICG5_9PSEU</name>
<dbReference type="PANTHER" id="PTHR43046">
    <property type="entry name" value="GDP-MANNOSE MANNOSYL HYDROLASE"/>
    <property type="match status" value="1"/>
</dbReference>
<comment type="similarity">
    <text evidence="2 5">Belongs to the Nudix hydrolase family.</text>
</comment>
<evidence type="ECO:0000256" key="4">
    <source>
        <dbReference type="ARBA" id="ARBA00022842"/>
    </source>
</evidence>
<comment type="cofactor">
    <cofactor evidence="1">
        <name>Mg(2+)</name>
        <dbReference type="ChEBI" id="CHEBI:18420"/>
    </cofactor>
</comment>
<dbReference type="PRINTS" id="PR00502">
    <property type="entry name" value="NUDIXFAMILY"/>
</dbReference>
<dbReference type="InterPro" id="IPR020084">
    <property type="entry name" value="NUDIX_hydrolase_CS"/>
</dbReference>
<dbReference type="GO" id="GO:0016787">
    <property type="term" value="F:hydrolase activity"/>
    <property type="evidence" value="ECO:0007669"/>
    <property type="project" value="UniProtKB-KW"/>
</dbReference>